<feature type="signal peptide" evidence="1">
    <location>
        <begin position="1"/>
        <end position="23"/>
    </location>
</feature>
<dbReference type="InterPro" id="IPR007372">
    <property type="entry name" value="Lipid/polyisoprenoid-bd_YceI"/>
</dbReference>
<comment type="caution">
    <text evidence="3">The sequence shown here is derived from an EMBL/GenBank/DDBJ whole genome shotgun (WGS) entry which is preliminary data.</text>
</comment>
<dbReference type="Gene3D" id="2.40.128.110">
    <property type="entry name" value="Lipid/polyisoprenoid-binding, YceI-like"/>
    <property type="match status" value="1"/>
</dbReference>
<dbReference type="SMART" id="SM00867">
    <property type="entry name" value="YceI"/>
    <property type="match status" value="1"/>
</dbReference>
<dbReference type="RefSeq" id="WP_127690786.1">
    <property type="nucleotide sequence ID" value="NZ_RZUL01000003.1"/>
</dbReference>
<dbReference type="OrthoDB" id="9811006at2"/>
<dbReference type="PANTHER" id="PTHR34406:SF1">
    <property type="entry name" value="PROTEIN YCEI"/>
    <property type="match status" value="1"/>
</dbReference>
<dbReference type="EMBL" id="RZUL01000003">
    <property type="protein sequence ID" value="RVT40789.1"/>
    <property type="molecule type" value="Genomic_DNA"/>
</dbReference>
<name>A0A437J6L9_9SPHN</name>
<evidence type="ECO:0000313" key="4">
    <source>
        <dbReference type="Proteomes" id="UP000282977"/>
    </source>
</evidence>
<protein>
    <submittedName>
        <fullName evidence="3">Polyisoprenoid-binding protein</fullName>
    </submittedName>
</protein>
<evidence type="ECO:0000259" key="2">
    <source>
        <dbReference type="SMART" id="SM00867"/>
    </source>
</evidence>
<accession>A0A437J6L9</accession>
<dbReference type="PANTHER" id="PTHR34406">
    <property type="entry name" value="PROTEIN YCEI"/>
    <property type="match status" value="1"/>
</dbReference>
<dbReference type="AlphaFoldDB" id="A0A437J6L9"/>
<evidence type="ECO:0000313" key="3">
    <source>
        <dbReference type="EMBL" id="RVT40789.1"/>
    </source>
</evidence>
<keyword evidence="4" id="KW-1185">Reference proteome</keyword>
<feature type="domain" description="Lipid/polyisoprenoid-binding YceI-like" evidence="2">
    <location>
        <begin position="47"/>
        <end position="209"/>
    </location>
</feature>
<evidence type="ECO:0000256" key="1">
    <source>
        <dbReference type="SAM" id="SignalP"/>
    </source>
</evidence>
<organism evidence="3 4">
    <name type="scientific">Sphingobium algorifonticola</name>
    <dbReference type="NCBI Taxonomy" id="2008318"/>
    <lineage>
        <taxon>Bacteria</taxon>
        <taxon>Pseudomonadati</taxon>
        <taxon>Pseudomonadota</taxon>
        <taxon>Alphaproteobacteria</taxon>
        <taxon>Sphingomonadales</taxon>
        <taxon>Sphingomonadaceae</taxon>
        <taxon>Sphingobium</taxon>
    </lineage>
</organism>
<dbReference type="Pfam" id="PF04264">
    <property type="entry name" value="YceI"/>
    <property type="match status" value="1"/>
</dbReference>
<keyword evidence="1" id="KW-0732">Signal</keyword>
<dbReference type="SUPFAM" id="SSF101874">
    <property type="entry name" value="YceI-like"/>
    <property type="match status" value="1"/>
</dbReference>
<feature type="chain" id="PRO_5019568463" evidence="1">
    <location>
        <begin position="24"/>
        <end position="210"/>
    </location>
</feature>
<gene>
    <name evidence="3" type="ORF">ENE74_09930</name>
</gene>
<reference evidence="3 4" key="1">
    <citation type="submission" date="2019-01" db="EMBL/GenBank/DDBJ databases">
        <authorList>
            <person name="Chen W.-M."/>
        </authorList>
    </citation>
    <scope>NUCLEOTIDE SEQUENCE [LARGE SCALE GENOMIC DNA]</scope>
    <source>
        <strain evidence="3 4">TLA-22</strain>
    </source>
</reference>
<proteinExistence type="predicted"/>
<sequence length="210" mass="22000">MRRYLAPAALALGLLALSPLALAPVTAQNAAAQRPGQPDPARVTAGTYTIDGNHTQAVFAYDHLGFTSNAGIISGFTGSLVLDPRAPETSKLTVDIPIATLQTGIPKFQEHLASADFFDFAKFPTAKFVATGIKVDGTTADITGDLTLHGVTKSITLDAKFVGAGMSMQKKETVGFAATGVIKRSDFGLGKYAPMVSDEVELKIVAAFEK</sequence>
<dbReference type="InterPro" id="IPR036761">
    <property type="entry name" value="TTHA0802/YceI-like_sf"/>
</dbReference>
<dbReference type="Proteomes" id="UP000282977">
    <property type="component" value="Unassembled WGS sequence"/>
</dbReference>